<dbReference type="InterPro" id="IPR003175">
    <property type="entry name" value="CDI_dom"/>
</dbReference>
<evidence type="ECO:0000256" key="2">
    <source>
        <dbReference type="ARBA" id="ARBA00023013"/>
    </source>
</evidence>
<name>A0A834XYN8_APHGI</name>
<dbReference type="Proteomes" id="UP000639338">
    <property type="component" value="Unassembled WGS sequence"/>
</dbReference>
<dbReference type="OrthoDB" id="9940972at2759"/>
<keyword evidence="6" id="KW-1185">Reference proteome</keyword>
<dbReference type="InterPro" id="IPR044898">
    <property type="entry name" value="CDI_dom_sf"/>
</dbReference>
<feature type="region of interest" description="Disordered" evidence="3">
    <location>
        <begin position="79"/>
        <end position="106"/>
    </location>
</feature>
<comment type="caution">
    <text evidence="5">The sequence shown here is derived from an EMBL/GenBank/DDBJ whole genome shotgun (WGS) entry which is preliminary data.</text>
</comment>
<accession>A0A834XYN8</accession>
<dbReference type="GO" id="GO:0051726">
    <property type="term" value="P:regulation of cell cycle"/>
    <property type="evidence" value="ECO:0007669"/>
    <property type="project" value="InterPro"/>
</dbReference>
<reference evidence="5 6" key="1">
    <citation type="submission" date="2020-08" db="EMBL/GenBank/DDBJ databases">
        <title>Aphidius gifuensis genome sequencing and assembly.</title>
        <authorList>
            <person name="Du Z."/>
        </authorList>
    </citation>
    <scope>NUCLEOTIDE SEQUENCE [LARGE SCALE GENOMIC DNA]</scope>
    <source>
        <strain evidence="5">YNYX2018</strain>
        <tissue evidence="5">Adults</tissue>
    </source>
</reference>
<comment type="similarity">
    <text evidence="1">Belongs to the CDI family.</text>
</comment>
<evidence type="ECO:0000313" key="6">
    <source>
        <dbReference type="Proteomes" id="UP000639338"/>
    </source>
</evidence>
<organism evidence="5 6">
    <name type="scientific">Aphidius gifuensis</name>
    <name type="common">Parasitoid wasp</name>
    <dbReference type="NCBI Taxonomy" id="684658"/>
    <lineage>
        <taxon>Eukaryota</taxon>
        <taxon>Metazoa</taxon>
        <taxon>Ecdysozoa</taxon>
        <taxon>Arthropoda</taxon>
        <taxon>Hexapoda</taxon>
        <taxon>Insecta</taxon>
        <taxon>Pterygota</taxon>
        <taxon>Neoptera</taxon>
        <taxon>Endopterygota</taxon>
        <taxon>Hymenoptera</taxon>
        <taxon>Apocrita</taxon>
        <taxon>Ichneumonoidea</taxon>
        <taxon>Braconidae</taxon>
        <taxon>Aphidiinae</taxon>
        <taxon>Aphidius</taxon>
    </lineage>
</organism>
<gene>
    <name evidence="5" type="ORF">HCN44_004254</name>
</gene>
<dbReference type="EMBL" id="JACMRX010000002">
    <property type="protein sequence ID" value="KAF7994782.1"/>
    <property type="molecule type" value="Genomic_DNA"/>
</dbReference>
<evidence type="ECO:0000256" key="1">
    <source>
        <dbReference type="ARBA" id="ARBA00006726"/>
    </source>
</evidence>
<dbReference type="Pfam" id="PF02234">
    <property type="entry name" value="CDI"/>
    <property type="match status" value="1"/>
</dbReference>
<feature type="compositionally biased region" description="Basic and acidic residues" evidence="3">
    <location>
        <begin position="87"/>
        <end position="106"/>
    </location>
</feature>
<sequence>MEEGNDETRALKHRNVRRKLFVDDEESSSGNNQRGAIDNEANYFVENAKENLEKAKERWNFDFEKEEPLPGRYEWIKGDEEFSNQDITKDEKKKNNIEAKNNTEKS</sequence>
<dbReference type="GO" id="GO:0004861">
    <property type="term" value="F:cyclin-dependent protein serine/threonine kinase inhibitor activity"/>
    <property type="evidence" value="ECO:0007669"/>
    <property type="project" value="InterPro"/>
</dbReference>
<feature type="compositionally biased region" description="Basic and acidic residues" evidence="3">
    <location>
        <begin position="1"/>
        <end position="10"/>
    </location>
</feature>
<dbReference type="Gene3D" id="4.10.365.10">
    <property type="entry name" value="p27"/>
    <property type="match status" value="1"/>
</dbReference>
<evidence type="ECO:0000259" key="4">
    <source>
        <dbReference type="Pfam" id="PF02234"/>
    </source>
</evidence>
<proteinExistence type="inferred from homology"/>
<dbReference type="AlphaFoldDB" id="A0A834XYN8"/>
<evidence type="ECO:0000256" key="3">
    <source>
        <dbReference type="SAM" id="MobiDB-lite"/>
    </source>
</evidence>
<keyword evidence="2" id="KW-0649">Protein kinase inhibitor</keyword>
<dbReference type="GO" id="GO:0005634">
    <property type="term" value="C:nucleus"/>
    <property type="evidence" value="ECO:0007669"/>
    <property type="project" value="InterPro"/>
</dbReference>
<feature type="region of interest" description="Disordered" evidence="3">
    <location>
        <begin position="1"/>
        <end position="39"/>
    </location>
</feature>
<evidence type="ECO:0000313" key="5">
    <source>
        <dbReference type="EMBL" id="KAF7994782.1"/>
    </source>
</evidence>
<feature type="domain" description="Cyclin-dependent kinase inhibitor" evidence="4">
    <location>
        <begin position="43"/>
        <end position="75"/>
    </location>
</feature>
<protein>
    <recommendedName>
        <fullName evidence="4">Cyclin-dependent kinase inhibitor domain-containing protein</fullName>
    </recommendedName>
</protein>